<dbReference type="InterPro" id="IPR005170">
    <property type="entry name" value="Transptr-assoc_dom"/>
</dbReference>
<keyword evidence="5 7" id="KW-0129">CBS domain</keyword>
<dbReference type="PANTHER" id="PTHR22777:SF17">
    <property type="entry name" value="UPF0053 PROTEIN SLL0260"/>
    <property type="match status" value="1"/>
</dbReference>
<dbReference type="InterPro" id="IPR002550">
    <property type="entry name" value="CNNM"/>
</dbReference>
<proteinExistence type="predicted"/>
<sequence>MDNITIIITALLFSAFFSGCEMAFISSNKLLIELNKKKYPRLGKILDIFINNGGLFISTLLVGNNIALVVYGLEMGQLLKPILEEYLISPMAILLTQTALSTILILVTAEFLPKILFRINPILILNLTALPLLLFYTIFFPISRLTVQFSEFLMSKVLKTPAQNSNNEMVLGRIDLDNLITQHHEKLEIDDDNAKEVKMLKNALDFSKIKIRECIIPRTEITAIEVHESLDILKKRFIETGHSKILIYKKSIDNIIGYVHVSELFKKPKQLKNAINPLSIVPETMTANKLLEVFTKEHRSIALVVDEFGGTAGIVTMEDILEEIFGEIDDEHDVSDLIERVISDEEYQFSGRLEIDYINEKYNLGIKQSENYETLAGFILHHNESIPKNDEIVIIGEFKFKIQLASDNRIELVNVITPKPL</sequence>
<dbReference type="InterPro" id="IPR000644">
    <property type="entry name" value="CBS_dom"/>
</dbReference>
<dbReference type="InterPro" id="IPR036318">
    <property type="entry name" value="FAD-bd_PCMH-like_sf"/>
</dbReference>
<name>A0AAE3SJD5_9BACT</name>
<dbReference type="InterPro" id="IPR016169">
    <property type="entry name" value="FAD-bd_PCMH_sub2"/>
</dbReference>
<dbReference type="PANTHER" id="PTHR22777">
    <property type="entry name" value="HEMOLYSIN-RELATED"/>
    <property type="match status" value="1"/>
</dbReference>
<dbReference type="Proteomes" id="UP001207408">
    <property type="component" value="Unassembled WGS sequence"/>
</dbReference>
<dbReference type="SMART" id="SM01091">
    <property type="entry name" value="CorC_HlyC"/>
    <property type="match status" value="1"/>
</dbReference>
<evidence type="ECO:0000256" key="4">
    <source>
        <dbReference type="ARBA" id="ARBA00022989"/>
    </source>
</evidence>
<keyword evidence="3" id="KW-0677">Repeat</keyword>
<dbReference type="GO" id="GO:0050660">
    <property type="term" value="F:flavin adenine dinucleotide binding"/>
    <property type="evidence" value="ECO:0007669"/>
    <property type="project" value="InterPro"/>
</dbReference>
<evidence type="ECO:0000259" key="10">
    <source>
        <dbReference type="PROSITE" id="PS51371"/>
    </source>
</evidence>
<evidence type="ECO:0000256" key="1">
    <source>
        <dbReference type="ARBA" id="ARBA00004141"/>
    </source>
</evidence>
<dbReference type="Pfam" id="PF00571">
    <property type="entry name" value="CBS"/>
    <property type="match status" value="1"/>
</dbReference>
<dbReference type="SUPFAM" id="SSF56176">
    <property type="entry name" value="FAD-binding/transporter-associated domain-like"/>
    <property type="match status" value="1"/>
</dbReference>
<keyword evidence="6 8" id="KW-0472">Membrane</keyword>
<dbReference type="Gene3D" id="3.10.580.10">
    <property type="entry name" value="CBS-domain"/>
    <property type="match status" value="1"/>
</dbReference>
<evidence type="ECO:0000313" key="13">
    <source>
        <dbReference type="Proteomes" id="UP001207408"/>
    </source>
</evidence>
<organism evidence="12 13">
    <name type="scientific">Plebeiibacterium marinum</name>
    <dbReference type="NCBI Taxonomy" id="2992111"/>
    <lineage>
        <taxon>Bacteria</taxon>
        <taxon>Pseudomonadati</taxon>
        <taxon>Bacteroidota</taxon>
        <taxon>Bacteroidia</taxon>
        <taxon>Marinilabiliales</taxon>
        <taxon>Marinilabiliaceae</taxon>
        <taxon>Plebeiibacterium</taxon>
    </lineage>
</organism>
<gene>
    <name evidence="12" type="ORF">OM074_01290</name>
</gene>
<accession>A0AAE3SJD5</accession>
<keyword evidence="4 8" id="KW-1133">Transmembrane helix</keyword>
<dbReference type="InterPro" id="IPR046342">
    <property type="entry name" value="CBS_dom_sf"/>
</dbReference>
<comment type="caution">
    <text evidence="12">The sequence shown here is derived from an EMBL/GenBank/DDBJ whole genome shotgun (WGS) entry which is preliminary data.</text>
</comment>
<dbReference type="PROSITE" id="PS51371">
    <property type="entry name" value="CBS"/>
    <property type="match status" value="1"/>
</dbReference>
<dbReference type="Pfam" id="PF03471">
    <property type="entry name" value="CorC_HlyC"/>
    <property type="match status" value="1"/>
</dbReference>
<feature type="transmembrane region" description="Helical" evidence="9">
    <location>
        <begin position="48"/>
        <end position="71"/>
    </location>
</feature>
<evidence type="ECO:0000256" key="5">
    <source>
        <dbReference type="ARBA" id="ARBA00023122"/>
    </source>
</evidence>
<keyword evidence="13" id="KW-1185">Reference proteome</keyword>
<protein>
    <submittedName>
        <fullName evidence="12">Hemolysin family protein</fullName>
    </submittedName>
</protein>
<keyword evidence="2 8" id="KW-0812">Transmembrane</keyword>
<dbReference type="PROSITE" id="PS51846">
    <property type="entry name" value="CNNM"/>
    <property type="match status" value="1"/>
</dbReference>
<feature type="transmembrane region" description="Helical" evidence="9">
    <location>
        <begin position="124"/>
        <end position="142"/>
    </location>
</feature>
<dbReference type="InterPro" id="IPR044751">
    <property type="entry name" value="Ion_transp-like_CBS"/>
</dbReference>
<reference evidence="12" key="1">
    <citation type="submission" date="2022-10" db="EMBL/GenBank/DDBJ databases">
        <authorList>
            <person name="Yu W.X."/>
        </authorList>
    </citation>
    <scope>NUCLEOTIDE SEQUENCE</scope>
    <source>
        <strain evidence="12">D04</strain>
    </source>
</reference>
<dbReference type="GO" id="GO:0005886">
    <property type="term" value="C:plasma membrane"/>
    <property type="evidence" value="ECO:0007669"/>
    <property type="project" value="TreeGrafter"/>
</dbReference>
<comment type="subcellular location">
    <subcellularLocation>
        <location evidence="1">Membrane</location>
        <topology evidence="1">Multi-pass membrane protein</topology>
    </subcellularLocation>
</comment>
<feature type="domain" description="CNNM transmembrane" evidence="11">
    <location>
        <begin position="1"/>
        <end position="193"/>
    </location>
</feature>
<evidence type="ECO:0000256" key="8">
    <source>
        <dbReference type="PROSITE-ProRule" id="PRU01193"/>
    </source>
</evidence>
<dbReference type="Gene3D" id="3.30.465.10">
    <property type="match status" value="1"/>
</dbReference>
<evidence type="ECO:0000256" key="7">
    <source>
        <dbReference type="PROSITE-ProRule" id="PRU00703"/>
    </source>
</evidence>
<evidence type="ECO:0000256" key="9">
    <source>
        <dbReference type="SAM" id="Phobius"/>
    </source>
</evidence>
<evidence type="ECO:0000259" key="11">
    <source>
        <dbReference type="PROSITE" id="PS51846"/>
    </source>
</evidence>
<dbReference type="RefSeq" id="WP_301197460.1">
    <property type="nucleotide sequence ID" value="NZ_JAPDPI010000002.1"/>
</dbReference>
<dbReference type="CDD" id="cd04590">
    <property type="entry name" value="CBS_pair_CorC_HlyC_assoc"/>
    <property type="match status" value="1"/>
</dbReference>
<dbReference type="AlphaFoldDB" id="A0AAE3SJD5"/>
<feature type="transmembrane region" description="Helical" evidence="9">
    <location>
        <begin position="6"/>
        <end position="27"/>
    </location>
</feature>
<evidence type="ECO:0000256" key="3">
    <source>
        <dbReference type="ARBA" id="ARBA00022737"/>
    </source>
</evidence>
<dbReference type="SUPFAM" id="SSF54631">
    <property type="entry name" value="CBS-domain pair"/>
    <property type="match status" value="1"/>
</dbReference>
<dbReference type="EMBL" id="JAPDPI010000002">
    <property type="protein sequence ID" value="MCW3804235.1"/>
    <property type="molecule type" value="Genomic_DNA"/>
</dbReference>
<dbReference type="Pfam" id="PF01595">
    <property type="entry name" value="CNNM"/>
    <property type="match status" value="1"/>
</dbReference>
<feature type="transmembrane region" description="Helical" evidence="9">
    <location>
        <begin position="91"/>
        <end position="112"/>
    </location>
</feature>
<evidence type="ECO:0000256" key="2">
    <source>
        <dbReference type="ARBA" id="ARBA00022692"/>
    </source>
</evidence>
<evidence type="ECO:0000313" key="12">
    <source>
        <dbReference type="EMBL" id="MCW3804235.1"/>
    </source>
</evidence>
<evidence type="ECO:0000256" key="6">
    <source>
        <dbReference type="ARBA" id="ARBA00023136"/>
    </source>
</evidence>
<feature type="domain" description="CBS" evidence="10">
    <location>
        <begin position="274"/>
        <end position="331"/>
    </location>
</feature>